<keyword evidence="4" id="KW-1185">Reference proteome</keyword>
<protein>
    <submittedName>
        <fullName evidence="3">Uncharacterized conserved protein YbjT, contains NAD(P)-binding and DUF2867 domains</fullName>
    </submittedName>
</protein>
<dbReference type="InterPro" id="IPR051164">
    <property type="entry name" value="NmrA-like_oxidored"/>
</dbReference>
<dbReference type="STRING" id="1550231.SAMN05660662_1417"/>
<gene>
    <name evidence="3" type="ORF">SAMN05660662_1417</name>
</gene>
<dbReference type="EMBL" id="FNBT01000002">
    <property type="protein sequence ID" value="SDF22393.1"/>
    <property type="molecule type" value="Genomic_DNA"/>
</dbReference>
<dbReference type="PANTHER" id="PTHR42748">
    <property type="entry name" value="NITROGEN METABOLITE REPRESSION PROTEIN NMRA FAMILY MEMBER"/>
    <property type="match status" value="1"/>
</dbReference>
<evidence type="ECO:0000259" key="2">
    <source>
        <dbReference type="Pfam" id="PF01370"/>
    </source>
</evidence>
<dbReference type="Proteomes" id="UP000199406">
    <property type="component" value="Unassembled WGS sequence"/>
</dbReference>
<evidence type="ECO:0000313" key="4">
    <source>
        <dbReference type="Proteomes" id="UP000199406"/>
    </source>
</evidence>
<reference evidence="4" key="1">
    <citation type="submission" date="2016-10" db="EMBL/GenBank/DDBJ databases">
        <authorList>
            <person name="Varghese N."/>
            <person name="Submissions S."/>
        </authorList>
    </citation>
    <scope>NUCLEOTIDE SEQUENCE [LARGE SCALE GENOMIC DNA]</scope>
    <source>
        <strain evidence="4">DSM 44268</strain>
    </source>
</reference>
<dbReference type="PANTHER" id="PTHR42748:SF3">
    <property type="entry name" value="BLL4366 PROTEIN"/>
    <property type="match status" value="1"/>
</dbReference>
<dbReference type="AlphaFoldDB" id="A0A1G7JBY0"/>
<proteinExistence type="predicted"/>
<name>A0A1G7JBY0_9ACTN</name>
<sequence length="248" mass="25754">MRVAVAGGTGTVGHHVVDVAEEHGHEVVVLSRSRGVDLAAGTGLDAVLHGVDAVVDVASVMTQSGEEAVRFFRAVTTNLLAAEARVGVGHHVALSIVGIDRAPVGHYAGKVAQEELVTAGPVPWTLLRATQFHEFAGQLHGQLRFGPFHPVPVMTSQPVAAREVAERLVALVEAGPAGRVADLAGPEVLRMTSMVRSYARATGRGGVVLPVPVPGKLGRAFRDGSLTAGSDADQGVQTFARWVAALAR</sequence>
<dbReference type="Gene3D" id="3.40.50.720">
    <property type="entry name" value="NAD(P)-binding Rossmann-like Domain"/>
    <property type="match status" value="1"/>
</dbReference>
<dbReference type="RefSeq" id="WP_091764505.1">
    <property type="nucleotide sequence ID" value="NZ_FNBT01000002.1"/>
</dbReference>
<organism evidence="3 4">
    <name type="scientific">Blastococcus aurantiacus</name>
    <dbReference type="NCBI Taxonomy" id="1550231"/>
    <lineage>
        <taxon>Bacteria</taxon>
        <taxon>Bacillati</taxon>
        <taxon>Actinomycetota</taxon>
        <taxon>Actinomycetes</taxon>
        <taxon>Geodermatophilales</taxon>
        <taxon>Geodermatophilaceae</taxon>
        <taxon>Blastococcus</taxon>
    </lineage>
</organism>
<keyword evidence="1" id="KW-0521">NADP</keyword>
<dbReference type="InterPro" id="IPR001509">
    <property type="entry name" value="Epimerase_deHydtase"/>
</dbReference>
<evidence type="ECO:0000256" key="1">
    <source>
        <dbReference type="ARBA" id="ARBA00022857"/>
    </source>
</evidence>
<dbReference type="OrthoDB" id="9771302at2"/>
<accession>A0A1G7JBY0</accession>
<dbReference type="Pfam" id="PF01370">
    <property type="entry name" value="Epimerase"/>
    <property type="match status" value="1"/>
</dbReference>
<evidence type="ECO:0000313" key="3">
    <source>
        <dbReference type="EMBL" id="SDF22393.1"/>
    </source>
</evidence>
<dbReference type="SUPFAM" id="SSF51735">
    <property type="entry name" value="NAD(P)-binding Rossmann-fold domains"/>
    <property type="match status" value="1"/>
</dbReference>
<dbReference type="InterPro" id="IPR036291">
    <property type="entry name" value="NAD(P)-bd_dom_sf"/>
</dbReference>
<feature type="domain" description="NAD-dependent epimerase/dehydratase" evidence="2">
    <location>
        <begin position="3"/>
        <end position="92"/>
    </location>
</feature>